<name>A0A9X4AIJ0_9BACI</name>
<keyword evidence="1" id="KW-0472">Membrane</keyword>
<dbReference type="AlphaFoldDB" id="A0A9X4AIJ0"/>
<evidence type="ECO:0000313" key="3">
    <source>
        <dbReference type="Proteomes" id="UP001145072"/>
    </source>
</evidence>
<sequence>MYYVIIAFSLLASTILSVLILKKKNNKVLSMLSAFCVNVLILVLATWRAYSMDDEARIFGFGYII</sequence>
<reference evidence="2" key="1">
    <citation type="submission" date="2022-06" db="EMBL/GenBank/DDBJ databases">
        <title>Aquibacillus sp. a new bacterium isolated from soil saline samples.</title>
        <authorList>
            <person name="Galisteo C."/>
            <person name="De La Haba R."/>
            <person name="Sanchez-Porro C."/>
            <person name="Ventosa A."/>
        </authorList>
    </citation>
    <scope>NUCLEOTIDE SEQUENCE</scope>
    <source>
        <strain evidence="2">JCM 12387</strain>
    </source>
</reference>
<proteinExistence type="predicted"/>
<gene>
    <name evidence="2" type="ORF">NC661_03565</name>
</gene>
<dbReference type="RefSeq" id="WP_259869762.1">
    <property type="nucleotide sequence ID" value="NZ_JAOALK010000043.1"/>
</dbReference>
<feature type="transmembrane region" description="Helical" evidence="1">
    <location>
        <begin position="6"/>
        <end position="21"/>
    </location>
</feature>
<keyword evidence="1" id="KW-1133">Transmembrane helix</keyword>
<accession>A0A9X4AIJ0</accession>
<keyword evidence="1" id="KW-0812">Transmembrane</keyword>
<dbReference type="EMBL" id="JAMQJZ010000002">
    <property type="protein sequence ID" value="MDC3419440.1"/>
    <property type="molecule type" value="Genomic_DNA"/>
</dbReference>
<feature type="transmembrane region" description="Helical" evidence="1">
    <location>
        <begin position="28"/>
        <end position="50"/>
    </location>
</feature>
<evidence type="ECO:0000313" key="2">
    <source>
        <dbReference type="EMBL" id="MDC3419440.1"/>
    </source>
</evidence>
<dbReference type="Proteomes" id="UP001145072">
    <property type="component" value="Unassembled WGS sequence"/>
</dbReference>
<comment type="caution">
    <text evidence="2">The sequence shown here is derived from an EMBL/GenBank/DDBJ whole genome shotgun (WGS) entry which is preliminary data.</text>
</comment>
<protein>
    <submittedName>
        <fullName evidence="2">Uncharacterized protein</fullName>
    </submittedName>
</protein>
<keyword evidence="3" id="KW-1185">Reference proteome</keyword>
<evidence type="ECO:0000256" key="1">
    <source>
        <dbReference type="SAM" id="Phobius"/>
    </source>
</evidence>
<organism evidence="2 3">
    <name type="scientific">Aquibacillus koreensis</name>
    <dbReference type="NCBI Taxonomy" id="279446"/>
    <lineage>
        <taxon>Bacteria</taxon>
        <taxon>Bacillati</taxon>
        <taxon>Bacillota</taxon>
        <taxon>Bacilli</taxon>
        <taxon>Bacillales</taxon>
        <taxon>Bacillaceae</taxon>
        <taxon>Aquibacillus</taxon>
    </lineage>
</organism>